<sequence length="389" mass="41101">MLTAGMNQSAVRRVNTSVVLRALAVSAGPRKLTGLAEQTGLSRRTIELILDSLVEAGWVAELDRVPLGGSAGRPARRYELRAEHALLASVRITTVDVSAVVADVRGRVLGRAQRPLRAYQDPAATLDDAAELVLAALDDAGGAPDRLRAGSIAAGGAIDDEGVVRRLVHTTRWEGVHLPDELARRLPVPWFADNDTNLGALAERWRGVAADHDNVVWAVLGNRTGLGILIRGDVHRGLDGAAGEIVEARSIPAGSVEDRPVAWLTSPLPDRRAVALARYEAARTGDADALAEVAEFVANIASILTTLSWTVAPSLIVLGGGLEDAADVLLPRVRAALRAARTPAVELRATALGHDAPLVGGVRLALDRMDTELFGPLVTPHTSRSRSLT</sequence>
<keyword evidence="3" id="KW-1185">Reference proteome</keyword>
<dbReference type="CDD" id="cd23763">
    <property type="entry name" value="ASKHA_ATPase_ROK"/>
    <property type="match status" value="1"/>
</dbReference>
<dbReference type="Gene3D" id="1.10.10.10">
    <property type="entry name" value="Winged helix-like DNA-binding domain superfamily/Winged helix DNA-binding domain"/>
    <property type="match status" value="1"/>
</dbReference>
<protein>
    <submittedName>
        <fullName evidence="2">ROK-family transcriptional regulator</fullName>
    </submittedName>
</protein>
<dbReference type="OrthoDB" id="37575at2"/>
<name>A0A1B1ML51_STRLN</name>
<evidence type="ECO:0000313" key="2">
    <source>
        <dbReference type="EMBL" id="ANS69340.1"/>
    </source>
</evidence>
<dbReference type="AlphaFoldDB" id="A0A1B1ML51"/>
<dbReference type="PANTHER" id="PTHR18964">
    <property type="entry name" value="ROK (REPRESSOR, ORF, KINASE) FAMILY"/>
    <property type="match status" value="1"/>
</dbReference>
<dbReference type="Proteomes" id="UP000092598">
    <property type="component" value="Chromosome"/>
</dbReference>
<dbReference type="STRING" id="1915.SLINC_7116"/>
<dbReference type="EMBL" id="CP016438">
    <property type="protein sequence ID" value="ANS69340.1"/>
    <property type="molecule type" value="Genomic_DNA"/>
</dbReference>
<dbReference type="InterPro" id="IPR036390">
    <property type="entry name" value="WH_DNA-bd_sf"/>
</dbReference>
<dbReference type="PANTHER" id="PTHR18964:SF149">
    <property type="entry name" value="BIFUNCTIONAL UDP-N-ACETYLGLUCOSAMINE 2-EPIMERASE_N-ACETYLMANNOSAMINE KINASE"/>
    <property type="match status" value="1"/>
</dbReference>
<dbReference type="Gene3D" id="3.30.420.40">
    <property type="match status" value="2"/>
</dbReference>
<proteinExistence type="inferred from homology"/>
<dbReference type="PATRIC" id="fig|1915.4.peg.7842"/>
<evidence type="ECO:0000256" key="1">
    <source>
        <dbReference type="ARBA" id="ARBA00006479"/>
    </source>
</evidence>
<dbReference type="InterPro" id="IPR043129">
    <property type="entry name" value="ATPase_NBD"/>
</dbReference>
<accession>A0A1B1ML51</accession>
<reference evidence="2 3" key="1">
    <citation type="submission" date="2016-07" db="EMBL/GenBank/DDBJ databases">
        <title>Enhancement of antibiotic productionsby engineered nitrateutilization in actinobacteria.</title>
        <authorList>
            <person name="Meng S.C."/>
        </authorList>
    </citation>
    <scope>NUCLEOTIDE SEQUENCE [LARGE SCALE GENOMIC DNA]</scope>
    <source>
        <strain evidence="2 3">NRRL 2936</strain>
    </source>
</reference>
<dbReference type="InterPro" id="IPR000600">
    <property type="entry name" value="ROK"/>
</dbReference>
<dbReference type="SUPFAM" id="SSF53067">
    <property type="entry name" value="Actin-like ATPase domain"/>
    <property type="match status" value="1"/>
</dbReference>
<dbReference type="SUPFAM" id="SSF46785">
    <property type="entry name" value="Winged helix' DNA-binding domain"/>
    <property type="match status" value="1"/>
</dbReference>
<dbReference type="Pfam" id="PF00480">
    <property type="entry name" value="ROK"/>
    <property type="match status" value="2"/>
</dbReference>
<evidence type="ECO:0000313" key="3">
    <source>
        <dbReference type="Proteomes" id="UP000092598"/>
    </source>
</evidence>
<comment type="similarity">
    <text evidence="1">Belongs to the ROK (NagC/XylR) family.</text>
</comment>
<organism evidence="2 3">
    <name type="scientific">Streptomyces lincolnensis</name>
    <dbReference type="NCBI Taxonomy" id="1915"/>
    <lineage>
        <taxon>Bacteria</taxon>
        <taxon>Bacillati</taxon>
        <taxon>Actinomycetota</taxon>
        <taxon>Actinomycetes</taxon>
        <taxon>Kitasatosporales</taxon>
        <taxon>Streptomycetaceae</taxon>
        <taxon>Streptomyces</taxon>
    </lineage>
</organism>
<dbReference type="KEGG" id="sls:SLINC_7116"/>
<dbReference type="InterPro" id="IPR036388">
    <property type="entry name" value="WH-like_DNA-bd_sf"/>
</dbReference>
<gene>
    <name evidence="2" type="ORF">SLINC_7116</name>
</gene>
<dbReference type="RefSeq" id="WP_067442916.1">
    <property type="nucleotide sequence ID" value="NZ_CP016438.1"/>
</dbReference>